<dbReference type="Pfam" id="PF02254">
    <property type="entry name" value="TrkA_N"/>
    <property type="match status" value="1"/>
</dbReference>
<dbReference type="HOGENOM" id="CLU_046525_3_2_10"/>
<evidence type="ECO:0000259" key="1">
    <source>
        <dbReference type="Pfam" id="PF02254"/>
    </source>
</evidence>
<evidence type="ECO:0000313" key="2">
    <source>
        <dbReference type="EMBL" id="EHP46635.1"/>
    </source>
</evidence>
<proteinExistence type="predicted"/>
<accession>H1DIM3</accession>
<dbReference type="Gene3D" id="3.30.70.1450">
    <property type="entry name" value="Regulator of K+ conductance, C-terminal domain"/>
    <property type="match status" value="1"/>
</dbReference>
<dbReference type="EMBL" id="ADMC01000025">
    <property type="protein sequence ID" value="EHP46635.1"/>
    <property type="molecule type" value="Genomic_DNA"/>
</dbReference>
<dbReference type="InterPro" id="IPR036291">
    <property type="entry name" value="NAD(P)-bd_dom_sf"/>
</dbReference>
<dbReference type="SUPFAM" id="SSF116726">
    <property type="entry name" value="TrkA C-terminal domain-like"/>
    <property type="match status" value="1"/>
</dbReference>
<dbReference type="AlphaFoldDB" id="H1DIM3"/>
<dbReference type="InterPro" id="IPR036721">
    <property type="entry name" value="RCK_C_sf"/>
</dbReference>
<comment type="caution">
    <text evidence="2">The sequence shown here is derived from an EMBL/GenBank/DDBJ whole genome shotgun (WGS) entry which is preliminary data.</text>
</comment>
<dbReference type="SUPFAM" id="SSF51735">
    <property type="entry name" value="NAD(P)-binding Rossmann-fold domains"/>
    <property type="match status" value="1"/>
</dbReference>
<dbReference type="InterPro" id="IPR050721">
    <property type="entry name" value="Trk_Ktr_HKT_K-transport"/>
</dbReference>
<dbReference type="PANTHER" id="PTHR43833:SF7">
    <property type="entry name" value="KTR SYSTEM POTASSIUM UPTAKE PROTEIN C"/>
    <property type="match status" value="1"/>
</dbReference>
<dbReference type="Proteomes" id="UP000004892">
    <property type="component" value="Unassembled WGS sequence"/>
</dbReference>
<name>H1DIM3_9BACT</name>
<evidence type="ECO:0000313" key="3">
    <source>
        <dbReference type="Proteomes" id="UP000004892"/>
    </source>
</evidence>
<dbReference type="eggNOG" id="COG0569">
    <property type="taxonomic scope" value="Bacteria"/>
</dbReference>
<protein>
    <recommendedName>
        <fullName evidence="1">RCK N-terminal domain-containing protein</fullName>
    </recommendedName>
</protein>
<dbReference type="GO" id="GO:0006813">
    <property type="term" value="P:potassium ion transport"/>
    <property type="evidence" value="ECO:0007669"/>
    <property type="project" value="InterPro"/>
</dbReference>
<dbReference type="PATRIC" id="fig|742817.3.peg.2410"/>
<dbReference type="Gene3D" id="3.40.50.720">
    <property type="entry name" value="NAD(P)-binding Rossmann-like Domain"/>
    <property type="match status" value="1"/>
</dbReference>
<dbReference type="InterPro" id="IPR003148">
    <property type="entry name" value="RCK_N"/>
</dbReference>
<gene>
    <name evidence="2" type="ORF">HMPREF9449_02252</name>
</gene>
<dbReference type="GeneID" id="98069798"/>
<feature type="domain" description="RCK N-terminal" evidence="1">
    <location>
        <begin position="4"/>
        <end position="118"/>
    </location>
</feature>
<dbReference type="STRING" id="742817.HMPREF9449_02252"/>
<dbReference type="RefSeq" id="WP_009137399.1">
    <property type="nucleotide sequence ID" value="NZ_JH594596.1"/>
</dbReference>
<reference evidence="2 3" key="1">
    <citation type="submission" date="2012-01" db="EMBL/GenBank/DDBJ databases">
        <title>The Genome Sequence of Odoribacter laneus YIT 12061.</title>
        <authorList>
            <consortium name="The Broad Institute Genome Sequencing Platform"/>
            <person name="Earl A."/>
            <person name="Ward D."/>
            <person name="Feldgarden M."/>
            <person name="Gevers D."/>
            <person name="Morotomi M."/>
            <person name="Young S.K."/>
            <person name="Zeng Q."/>
            <person name="Gargeya S."/>
            <person name="Fitzgerald M."/>
            <person name="Haas B."/>
            <person name="Abouelleil A."/>
            <person name="Alvarado L."/>
            <person name="Arachchi H.M."/>
            <person name="Berlin A."/>
            <person name="Chapman S.B."/>
            <person name="Gearin G."/>
            <person name="Goldberg J."/>
            <person name="Griggs A."/>
            <person name="Gujja S."/>
            <person name="Hansen M."/>
            <person name="Heiman D."/>
            <person name="Howarth C."/>
            <person name="Larimer J."/>
            <person name="Lui A."/>
            <person name="MacDonald P.J.P."/>
            <person name="McCowen C."/>
            <person name="Montmayeur A."/>
            <person name="Murphy C."/>
            <person name="Neiman D."/>
            <person name="Pearson M."/>
            <person name="Priest M."/>
            <person name="Roberts A."/>
            <person name="Saif S."/>
            <person name="Shea T."/>
            <person name="Sisk P."/>
            <person name="Stolte C."/>
            <person name="Sykes S."/>
            <person name="Wortman J."/>
            <person name="Nusbaum C."/>
            <person name="Birren B."/>
        </authorList>
    </citation>
    <scope>NUCLEOTIDE SEQUENCE [LARGE SCALE GENOMIC DNA]</scope>
    <source>
        <strain evidence="2 3">YIT 12061</strain>
    </source>
</reference>
<organism evidence="2 3">
    <name type="scientific">Odoribacter laneus YIT 12061</name>
    <dbReference type="NCBI Taxonomy" id="742817"/>
    <lineage>
        <taxon>Bacteria</taxon>
        <taxon>Pseudomonadati</taxon>
        <taxon>Bacteroidota</taxon>
        <taxon>Bacteroidia</taxon>
        <taxon>Bacteroidales</taxon>
        <taxon>Odoribacteraceae</taxon>
        <taxon>Odoribacter</taxon>
    </lineage>
</organism>
<sequence length="223" mass="25311">MNCIIMGLSHFGVALAQRLTAMGHEVLGIDMDLHKINEYKDSIKNTICLNINNQQAIQTLPLKDADIIFVTIRKDIGASIQAVALLKQYKARRIIACSISDIHTTILKAMGITEIIRPELEYADLFTTRIEWANSIFTYKISSNYFIQELKLPDSFIGRRLSDVQFEKEFNLQLIAIKHPVTEEKTSRVKISLLDQPEDNFIIGENDVFILAGNPKAFRKLTS</sequence>
<keyword evidence="3" id="KW-1185">Reference proteome</keyword>
<dbReference type="PANTHER" id="PTHR43833">
    <property type="entry name" value="POTASSIUM CHANNEL PROTEIN 2-RELATED-RELATED"/>
    <property type="match status" value="1"/>
</dbReference>